<dbReference type="Proteomes" id="UP000076878">
    <property type="component" value="Unassembled WGS sequence"/>
</dbReference>
<dbReference type="Pfam" id="PF13545">
    <property type="entry name" value="HTH_Crp_2"/>
    <property type="match status" value="1"/>
</dbReference>
<evidence type="ECO:0000256" key="3">
    <source>
        <dbReference type="ARBA" id="ARBA00023163"/>
    </source>
</evidence>
<keyword evidence="9" id="KW-1185">Reference proteome</keyword>
<evidence type="ECO:0000313" key="6">
    <source>
        <dbReference type="EMBL" id="CZR04341.1"/>
    </source>
</evidence>
<dbReference type="PROSITE" id="PS51063">
    <property type="entry name" value="HTH_CRP_2"/>
    <property type="match status" value="1"/>
</dbReference>
<protein>
    <submittedName>
        <fullName evidence="7">CRP/FNR family transcriptional regulator, anaerobic regulatory protein</fullName>
    </submittedName>
    <submittedName>
        <fullName evidence="6">Transcription regulator hth crp</fullName>
    </submittedName>
</protein>
<dbReference type="InterPro" id="IPR018490">
    <property type="entry name" value="cNMP-bd_dom_sf"/>
</dbReference>
<dbReference type="RefSeq" id="WP_068623566.1">
    <property type="nucleotide sequence ID" value="NZ_FJNB01000016.1"/>
</dbReference>
<dbReference type="EMBL" id="FJNB01000016">
    <property type="protein sequence ID" value="CZR04341.1"/>
    <property type="molecule type" value="Genomic_DNA"/>
</dbReference>
<feature type="domain" description="Cyclic nucleotide-binding" evidence="4">
    <location>
        <begin position="7"/>
        <end position="126"/>
    </location>
</feature>
<dbReference type="AlphaFoldDB" id="A0A143Z1M5"/>
<dbReference type="Pfam" id="PF00027">
    <property type="entry name" value="cNMP_binding"/>
    <property type="match status" value="1"/>
</dbReference>
<keyword evidence="3" id="KW-0804">Transcription</keyword>
<reference evidence="7 9" key="2">
    <citation type="submission" date="2016-10" db="EMBL/GenBank/DDBJ databases">
        <authorList>
            <person name="Varghese N."/>
            <person name="Submissions S."/>
        </authorList>
    </citation>
    <scope>NUCLEOTIDE SEQUENCE [LARGE SCALE GENOMIC DNA]</scope>
    <source>
        <strain evidence="7 9">DSM 22150</strain>
    </source>
</reference>
<evidence type="ECO:0000256" key="2">
    <source>
        <dbReference type="ARBA" id="ARBA00023125"/>
    </source>
</evidence>
<dbReference type="PANTHER" id="PTHR24567:SF26">
    <property type="entry name" value="REGULATORY PROTEIN YEIL"/>
    <property type="match status" value="1"/>
</dbReference>
<accession>A0A143Z1M5</accession>
<dbReference type="SMART" id="SM00419">
    <property type="entry name" value="HTH_CRP"/>
    <property type="match status" value="1"/>
</dbReference>
<dbReference type="GO" id="GO:0003677">
    <property type="term" value="F:DNA binding"/>
    <property type="evidence" value="ECO:0007669"/>
    <property type="project" value="UniProtKB-KW"/>
</dbReference>
<dbReference type="Gene3D" id="1.10.10.10">
    <property type="entry name" value="Winged helix-like DNA-binding domain superfamily/Winged helix DNA-binding domain"/>
    <property type="match status" value="1"/>
</dbReference>
<evidence type="ECO:0000256" key="1">
    <source>
        <dbReference type="ARBA" id="ARBA00023015"/>
    </source>
</evidence>
<keyword evidence="1" id="KW-0805">Transcription regulation</keyword>
<dbReference type="InterPro" id="IPR012318">
    <property type="entry name" value="HTH_CRP"/>
</dbReference>
<dbReference type="OrthoDB" id="9812325at2"/>
<evidence type="ECO:0000313" key="7">
    <source>
        <dbReference type="EMBL" id="SEJ55485.1"/>
    </source>
</evidence>
<reference evidence="6 8" key="1">
    <citation type="submission" date="2016-02" db="EMBL/GenBank/DDBJ databases">
        <authorList>
            <person name="Wen L."/>
            <person name="He K."/>
            <person name="Yang H."/>
        </authorList>
    </citation>
    <scope>NUCLEOTIDE SEQUENCE [LARGE SCALE GENOMIC DNA]</scope>
    <source>
        <strain evidence="6">Trichococcus_R210</strain>
    </source>
</reference>
<dbReference type="STRING" id="640938.TR210_2107"/>
<dbReference type="Proteomes" id="UP000199280">
    <property type="component" value="Unassembled WGS sequence"/>
</dbReference>
<dbReference type="CDD" id="cd00038">
    <property type="entry name" value="CAP_ED"/>
    <property type="match status" value="1"/>
</dbReference>
<dbReference type="Gene3D" id="2.60.120.10">
    <property type="entry name" value="Jelly Rolls"/>
    <property type="match status" value="1"/>
</dbReference>
<name>A0A143Z1M5_9LACT</name>
<keyword evidence="2" id="KW-0238">DNA-binding</keyword>
<dbReference type="PANTHER" id="PTHR24567">
    <property type="entry name" value="CRP FAMILY TRANSCRIPTIONAL REGULATORY PROTEIN"/>
    <property type="match status" value="1"/>
</dbReference>
<dbReference type="EMBL" id="FNYT01000017">
    <property type="protein sequence ID" value="SEJ55485.1"/>
    <property type="molecule type" value="Genomic_DNA"/>
</dbReference>
<dbReference type="GO" id="GO:0005829">
    <property type="term" value="C:cytosol"/>
    <property type="evidence" value="ECO:0007669"/>
    <property type="project" value="TreeGrafter"/>
</dbReference>
<evidence type="ECO:0000259" key="4">
    <source>
        <dbReference type="PROSITE" id="PS50042"/>
    </source>
</evidence>
<gene>
    <name evidence="7" type="ORF">SAMN05216375_11725</name>
    <name evidence="6" type="ORF">TR210_2107</name>
</gene>
<proteinExistence type="predicted"/>
<dbReference type="SUPFAM" id="SSF51206">
    <property type="entry name" value="cAMP-binding domain-like"/>
    <property type="match status" value="1"/>
</dbReference>
<dbReference type="SMART" id="SM00100">
    <property type="entry name" value="cNMP"/>
    <property type="match status" value="1"/>
</dbReference>
<dbReference type="InterPro" id="IPR014710">
    <property type="entry name" value="RmlC-like_jellyroll"/>
</dbReference>
<sequence length="218" mass="25128">MSKSIQLFDGMTDEQVQTILSKLPSRKYKKNHMLIFEDDPIEKIYIIKSGMLKVYRMHEGKELILGFVKKHEVLGEIELFSDGNALSSVEVIEDGEIYYLSQADFITLLNENKVLLKNIFRIYNQRFKALNRQIQNLTFHSVHTRVCRTLLDFLENSDSSADLIIQHTNQSTIASIIGATRESVSKTFKDLQDEKIIALESKKIRILNLSKLEAYANI</sequence>
<evidence type="ECO:0000313" key="8">
    <source>
        <dbReference type="Proteomes" id="UP000076878"/>
    </source>
</evidence>
<evidence type="ECO:0000259" key="5">
    <source>
        <dbReference type="PROSITE" id="PS51063"/>
    </source>
</evidence>
<dbReference type="GO" id="GO:0003700">
    <property type="term" value="F:DNA-binding transcription factor activity"/>
    <property type="evidence" value="ECO:0007669"/>
    <property type="project" value="TreeGrafter"/>
</dbReference>
<dbReference type="PROSITE" id="PS50042">
    <property type="entry name" value="CNMP_BINDING_3"/>
    <property type="match status" value="1"/>
</dbReference>
<dbReference type="SUPFAM" id="SSF46785">
    <property type="entry name" value="Winged helix' DNA-binding domain"/>
    <property type="match status" value="1"/>
</dbReference>
<dbReference type="InterPro" id="IPR036390">
    <property type="entry name" value="WH_DNA-bd_sf"/>
</dbReference>
<dbReference type="InterPro" id="IPR036388">
    <property type="entry name" value="WH-like_DNA-bd_sf"/>
</dbReference>
<dbReference type="InterPro" id="IPR000595">
    <property type="entry name" value="cNMP-bd_dom"/>
</dbReference>
<feature type="domain" description="HTH crp-type" evidence="5">
    <location>
        <begin position="140"/>
        <end position="210"/>
    </location>
</feature>
<organism evidence="6 8">
    <name type="scientific">Trichococcus ilyis</name>
    <dbReference type="NCBI Taxonomy" id="640938"/>
    <lineage>
        <taxon>Bacteria</taxon>
        <taxon>Bacillati</taxon>
        <taxon>Bacillota</taxon>
        <taxon>Bacilli</taxon>
        <taxon>Lactobacillales</taxon>
        <taxon>Carnobacteriaceae</taxon>
        <taxon>Trichococcus</taxon>
    </lineage>
</organism>
<dbReference type="InterPro" id="IPR050397">
    <property type="entry name" value="Env_Response_Regulators"/>
</dbReference>
<evidence type="ECO:0000313" key="9">
    <source>
        <dbReference type="Proteomes" id="UP000199280"/>
    </source>
</evidence>